<protein>
    <recommendedName>
        <fullName evidence="4">Helix-turn-helix domain-containing protein</fullName>
    </recommendedName>
</protein>
<evidence type="ECO:0008006" key="4">
    <source>
        <dbReference type="Google" id="ProtNLM"/>
    </source>
</evidence>
<feature type="compositionally biased region" description="Polar residues" evidence="1">
    <location>
        <begin position="146"/>
        <end position="172"/>
    </location>
</feature>
<reference evidence="3" key="2">
    <citation type="submission" date="2024-06" db="EMBL/GenBank/DDBJ databases">
        <title>Micromonospora mangrovi CCTCC AA 2012012 genome sequences.</title>
        <authorList>
            <person name="Gao J."/>
        </authorList>
    </citation>
    <scope>NUCLEOTIDE SEQUENCE</scope>
    <source>
        <strain evidence="3">CCTCC AA 2012012</strain>
    </source>
</reference>
<gene>
    <name evidence="3" type="ORF">ABUL08_25935</name>
    <name evidence="2" type="ORF">VK199_25855</name>
</gene>
<dbReference type="EMBL" id="CP157762">
    <property type="protein sequence ID" value="XBP92986.1"/>
    <property type="molecule type" value="Genomic_DNA"/>
</dbReference>
<sequence>MTAPVRWYADTYQDAVWDSSLPPRAKLLALAYARHVRDGQGDRTPAADLSWLTYDRAMDQASIGKRALVTSTQQLLVEKGWLVPVRVIPRRPTLYRLAIPAAAAGTPEGTTDDSPEGTTEPGVVPTGELPAAAGSSLPAAASSLSETGGSQEGTTVVPTGERNSSLRSTSQHHPQRGGTVAYVADRLSVDDDEATKVIEQIRAAARKPPRSLGAYVRSLTHDDLIDHLTAVRTAARPALPPTAADDRPVPAWRLDLAARQAPRRGPGADLARRVLAGEIRPQELPDPDHDGHELASVIPLRAHTA</sequence>
<dbReference type="EMBL" id="CP159342">
    <property type="protein sequence ID" value="XCH73683.1"/>
    <property type="molecule type" value="Genomic_DNA"/>
</dbReference>
<evidence type="ECO:0000256" key="1">
    <source>
        <dbReference type="SAM" id="MobiDB-lite"/>
    </source>
</evidence>
<feature type="region of interest" description="Disordered" evidence="1">
    <location>
        <begin position="104"/>
        <end position="178"/>
    </location>
</feature>
<accession>A0AAU8HAX0</accession>
<evidence type="ECO:0000313" key="3">
    <source>
        <dbReference type="EMBL" id="XCH73683.1"/>
    </source>
</evidence>
<feature type="region of interest" description="Disordered" evidence="1">
    <location>
        <begin position="280"/>
        <end position="305"/>
    </location>
</feature>
<dbReference type="RefSeq" id="WP_350932612.1">
    <property type="nucleotide sequence ID" value="NZ_CP157762.1"/>
</dbReference>
<dbReference type="AlphaFoldDB" id="A0AAU8HAX0"/>
<proteinExistence type="predicted"/>
<organism evidence="3">
    <name type="scientific">Micromonospora sp. CCTCC AA 2012012</name>
    <dbReference type="NCBI Taxonomy" id="3111921"/>
    <lineage>
        <taxon>Bacteria</taxon>
        <taxon>Bacillati</taxon>
        <taxon>Actinomycetota</taxon>
        <taxon>Actinomycetes</taxon>
        <taxon>Micromonosporales</taxon>
        <taxon>Micromonosporaceae</taxon>
        <taxon>Micromonospora</taxon>
    </lineage>
</organism>
<name>A0AAU8HAX0_9ACTN</name>
<feature type="compositionally biased region" description="Basic and acidic residues" evidence="1">
    <location>
        <begin position="280"/>
        <end position="293"/>
    </location>
</feature>
<reference evidence="2" key="1">
    <citation type="submission" date="2024-01" db="EMBL/GenBank/DDBJ databases">
        <title>The genome sequence of Micromonospora mangrovi CCTCC AA 2012012.</title>
        <authorList>
            <person name="Gao J."/>
        </authorList>
    </citation>
    <scope>NUCLEOTIDE SEQUENCE</scope>
    <source>
        <strain evidence="2">CCTCC AA 2012012</strain>
    </source>
</reference>
<feature type="compositionally biased region" description="Low complexity" evidence="1">
    <location>
        <begin position="129"/>
        <end position="145"/>
    </location>
</feature>
<evidence type="ECO:0000313" key="2">
    <source>
        <dbReference type="EMBL" id="XBP92986.1"/>
    </source>
</evidence>